<dbReference type="Proteomes" id="UP000294684">
    <property type="component" value="Unassembled WGS sequence"/>
</dbReference>
<sequence>MAKYFVRFQYKNKIDWGMVADEKVLPLRIGDLSTKDLLVGIEKKRIKTPTNIQSEKTIPKNKITILSPITAPCQVICQGANYKKHSLEAGLNPKSKKYNLFFTKSDVSITTAVGDVIRPKHVELLDYEIELGIVFGKEINEDLDFHSYNPSEYIAALFIANDISARDIQLPQLQWYKGKSYRTFFPAGPFLAVLDPNDFDQIDLLKLNLTVNGQLRQSAEANQMVYSPKESIAELSRFAHIQVGDVLLTGTPSGCALQAPGKLKQIFASFLPEHKKWDVFIKTQKKRKEYLQPGDVIKATIRTPDGKINLGEQILQVKQGSIDWTT</sequence>
<dbReference type="Pfam" id="PF01557">
    <property type="entry name" value="FAA_hydrolase"/>
    <property type="match status" value="1"/>
</dbReference>
<dbReference type="GO" id="GO:0003824">
    <property type="term" value="F:catalytic activity"/>
    <property type="evidence" value="ECO:0007669"/>
    <property type="project" value="InterPro"/>
</dbReference>
<dbReference type="SUPFAM" id="SSF56529">
    <property type="entry name" value="FAH"/>
    <property type="match status" value="1"/>
</dbReference>
<dbReference type="AlphaFoldDB" id="A0A4R8N149"/>
<evidence type="ECO:0000256" key="2">
    <source>
        <dbReference type="ARBA" id="ARBA00022723"/>
    </source>
</evidence>
<feature type="domain" description="Fumarylacetoacetase-like C-terminal" evidence="3">
    <location>
        <begin position="75"/>
        <end position="308"/>
    </location>
</feature>
<proteinExistence type="inferred from homology"/>
<keyword evidence="2" id="KW-0479">Metal-binding</keyword>
<dbReference type="RefSeq" id="WP_004786655.1">
    <property type="nucleotide sequence ID" value="NZ_RQGE01000006.1"/>
</dbReference>
<evidence type="ECO:0000313" key="5">
    <source>
        <dbReference type="Proteomes" id="UP000294684"/>
    </source>
</evidence>
<reference evidence="4 5" key="1">
    <citation type="submission" date="2019-03" db="EMBL/GenBank/DDBJ databases">
        <title>Genomic Encyclopedia of Archaeal and Bacterial Type Strains, Phase II (KMG-II): from individual species to whole genera.</title>
        <authorList>
            <person name="Goeker M."/>
        </authorList>
    </citation>
    <scope>NUCLEOTIDE SEQUENCE [LARGE SCALE GENOMIC DNA]</scope>
    <source>
        <strain evidence="4 5">DSM 21537</strain>
    </source>
</reference>
<dbReference type="OrthoDB" id="9805307at2"/>
<dbReference type="GO" id="GO:0044281">
    <property type="term" value="P:small molecule metabolic process"/>
    <property type="evidence" value="ECO:0007669"/>
    <property type="project" value="UniProtKB-ARBA"/>
</dbReference>
<comment type="similarity">
    <text evidence="1">Belongs to the FAH family.</text>
</comment>
<dbReference type="Gene3D" id="3.90.850.10">
    <property type="entry name" value="Fumarylacetoacetase-like, C-terminal domain"/>
    <property type="match status" value="1"/>
</dbReference>
<comment type="caution">
    <text evidence="4">The sequence shown here is derived from an EMBL/GenBank/DDBJ whole genome shotgun (WGS) entry which is preliminary data.</text>
</comment>
<organism evidence="4 5">
    <name type="scientific">Leptospira meyeri</name>
    <dbReference type="NCBI Taxonomy" id="29508"/>
    <lineage>
        <taxon>Bacteria</taxon>
        <taxon>Pseudomonadati</taxon>
        <taxon>Spirochaetota</taxon>
        <taxon>Spirochaetia</taxon>
        <taxon>Leptospirales</taxon>
        <taxon>Leptospiraceae</taxon>
        <taxon>Leptospira</taxon>
    </lineage>
</organism>
<gene>
    <name evidence="4" type="ORF">CLV96_2617</name>
</gene>
<dbReference type="GeneID" id="79827904"/>
<evidence type="ECO:0000259" key="3">
    <source>
        <dbReference type="Pfam" id="PF01557"/>
    </source>
</evidence>
<dbReference type="PANTHER" id="PTHR42796:SF4">
    <property type="entry name" value="FUMARYLACETOACETATE HYDROLASE DOMAIN-CONTAINING PROTEIN 2A"/>
    <property type="match status" value="1"/>
</dbReference>
<name>A0A4R8N149_LEPME</name>
<dbReference type="InterPro" id="IPR036663">
    <property type="entry name" value="Fumarylacetoacetase_C_sf"/>
</dbReference>
<accession>A0A4R8N149</accession>
<evidence type="ECO:0000313" key="4">
    <source>
        <dbReference type="EMBL" id="TDY73582.1"/>
    </source>
</evidence>
<evidence type="ECO:0000256" key="1">
    <source>
        <dbReference type="ARBA" id="ARBA00010211"/>
    </source>
</evidence>
<protein>
    <submittedName>
        <fullName evidence="4">2-keto-4-pentenoate hydratase/2-oxohepta-3-ene-1,7-dioic acid hydratase in catechol pathway</fullName>
    </submittedName>
</protein>
<dbReference type="GO" id="GO:0046872">
    <property type="term" value="F:metal ion binding"/>
    <property type="evidence" value="ECO:0007669"/>
    <property type="project" value="UniProtKB-KW"/>
</dbReference>
<dbReference type="PANTHER" id="PTHR42796">
    <property type="entry name" value="FUMARYLACETOACETATE HYDROLASE DOMAIN-CONTAINING PROTEIN 2A-RELATED"/>
    <property type="match status" value="1"/>
</dbReference>
<keyword evidence="5" id="KW-1185">Reference proteome</keyword>
<dbReference type="STRING" id="1193051.LEP1GSC017_1384"/>
<dbReference type="EMBL" id="SORO01000001">
    <property type="protein sequence ID" value="TDY73582.1"/>
    <property type="molecule type" value="Genomic_DNA"/>
</dbReference>
<dbReference type="InterPro" id="IPR051121">
    <property type="entry name" value="FAH"/>
</dbReference>
<dbReference type="InterPro" id="IPR011234">
    <property type="entry name" value="Fumarylacetoacetase-like_C"/>
</dbReference>